<sequence>MIIDRTENLMKYQSMLPNLKAGLAALNALTDKKAGRYEFEGGFFMIQQGSTSPVDSGDYEAHRKYIDVQIILSGSEIVVWEDISRLTQSVPYSEEKEREMFKGPVAHTFRIEEGMSWVAFPQDAHKACKHLESQNDYLKVVMKLPVM</sequence>
<gene>
    <name evidence="1" type="ORF">SAMN02745213_00427</name>
</gene>
<organism evidence="1 2">
    <name type="scientific">Succinivibrio dextrinosolvens DSM 3072</name>
    <dbReference type="NCBI Taxonomy" id="1123324"/>
    <lineage>
        <taxon>Bacteria</taxon>
        <taxon>Pseudomonadati</taxon>
        <taxon>Pseudomonadota</taxon>
        <taxon>Gammaproteobacteria</taxon>
        <taxon>Aeromonadales</taxon>
        <taxon>Succinivibrionaceae</taxon>
        <taxon>Succinivibrio</taxon>
    </lineage>
</organism>
<evidence type="ECO:0000313" key="1">
    <source>
        <dbReference type="EMBL" id="SKA58404.1"/>
    </source>
</evidence>
<dbReference type="NCBIfam" id="TIGR00022">
    <property type="entry name" value="YhcH/YjgK/YiaL family protein"/>
    <property type="match status" value="1"/>
</dbReference>
<dbReference type="STRING" id="83771.SAMN02910357_01339"/>
<reference evidence="2" key="1">
    <citation type="submission" date="2017-02" db="EMBL/GenBank/DDBJ databases">
        <authorList>
            <person name="Varghese N."/>
            <person name="Submissions S."/>
        </authorList>
    </citation>
    <scope>NUCLEOTIDE SEQUENCE [LARGE SCALE GENOMIC DNA]</scope>
    <source>
        <strain evidence="2">DSM 3072</strain>
    </source>
</reference>
<accession>A0A1T4V0I5</accession>
<dbReference type="Gene3D" id="2.60.120.370">
    <property type="entry name" value="YhcH/YjgK/YiaL"/>
    <property type="match status" value="1"/>
</dbReference>
<dbReference type="InterPro" id="IPR037012">
    <property type="entry name" value="NanQ/TabA/YiaL_sf"/>
</dbReference>
<dbReference type="EMBL" id="FUXX01000004">
    <property type="protein sequence ID" value="SKA58404.1"/>
    <property type="molecule type" value="Genomic_DNA"/>
</dbReference>
<dbReference type="GO" id="GO:0005829">
    <property type="term" value="C:cytosol"/>
    <property type="evidence" value="ECO:0007669"/>
    <property type="project" value="TreeGrafter"/>
</dbReference>
<dbReference type="AlphaFoldDB" id="A0A1T4V0I5"/>
<evidence type="ECO:0000313" key="2">
    <source>
        <dbReference type="Proteomes" id="UP000242432"/>
    </source>
</evidence>
<dbReference type="PANTHER" id="PTHR34986">
    <property type="entry name" value="EVOLVED BETA-GALACTOSIDASE SUBUNIT BETA"/>
    <property type="match status" value="1"/>
</dbReference>
<protein>
    <submittedName>
        <fullName evidence="1">YhcH/YjgK/YiaL family protein</fullName>
    </submittedName>
</protein>
<dbReference type="Proteomes" id="UP000242432">
    <property type="component" value="Unassembled WGS sequence"/>
</dbReference>
<dbReference type="RefSeq" id="WP_078928013.1">
    <property type="nucleotide sequence ID" value="NZ_FUXX01000004.1"/>
</dbReference>
<name>A0A1T4V0I5_9GAMM</name>
<proteinExistence type="predicted"/>
<keyword evidence="2" id="KW-1185">Reference proteome</keyword>
<dbReference type="Pfam" id="PF04074">
    <property type="entry name" value="DUF386"/>
    <property type="match status" value="1"/>
</dbReference>
<dbReference type="PANTHER" id="PTHR34986:SF1">
    <property type="entry name" value="PROTEIN YIAL"/>
    <property type="match status" value="1"/>
</dbReference>
<dbReference type="SUPFAM" id="SSF51197">
    <property type="entry name" value="Clavaminate synthase-like"/>
    <property type="match status" value="1"/>
</dbReference>
<dbReference type="InterPro" id="IPR004375">
    <property type="entry name" value="NanQ/TabA/YiaL"/>
</dbReference>